<keyword evidence="5" id="KW-1185">Reference proteome</keyword>
<dbReference type="GO" id="GO:0045944">
    <property type="term" value="P:positive regulation of transcription by RNA polymerase II"/>
    <property type="evidence" value="ECO:0007669"/>
    <property type="project" value="TreeGrafter"/>
</dbReference>
<dbReference type="OMA" id="EGANIKW"/>
<dbReference type="HOGENOM" id="CLU_009030_3_0_1"/>
<reference evidence="4 5" key="1">
    <citation type="journal article" date="2008" name="Nat. Biotechnol.">
        <title>Genome sequencing and analysis of the filamentous fungus Penicillium chrysogenum.</title>
        <authorList>
            <person name="van den Berg M.A."/>
            <person name="Albang R."/>
            <person name="Albermann K."/>
            <person name="Badger J.H."/>
            <person name="Daran J.-M."/>
            <person name="Driessen A.J.M."/>
            <person name="Garcia-Estrada C."/>
            <person name="Fedorova N.D."/>
            <person name="Harris D.M."/>
            <person name="Heijne W.H.M."/>
            <person name="Joardar V.S."/>
            <person name="Kiel J.A.K.W."/>
            <person name="Kovalchuk A."/>
            <person name="Martin J.F."/>
            <person name="Nierman W.C."/>
            <person name="Nijland J.G."/>
            <person name="Pronk J.T."/>
            <person name="Roubos J.A."/>
            <person name="van der Klei I.J."/>
            <person name="van Peij N.N.M.E."/>
            <person name="Veenhuis M."/>
            <person name="von Doehren H."/>
            <person name="Wagner C."/>
            <person name="Wortman J.R."/>
            <person name="Bovenberg R.A.L."/>
        </authorList>
    </citation>
    <scope>NUCLEOTIDE SEQUENCE [LARGE SCALE GENOMIC DNA]</scope>
    <source>
        <strain evidence="5">ATCC 28089 / DSM 1075 / NRRL 1951 / Wisconsin 54-1255</strain>
    </source>
</reference>
<dbReference type="PANTHER" id="PTHR37534:SF7">
    <property type="entry name" value="TRANSCRIPTIONAL ACTIVATOR PROTEIN UGA3"/>
    <property type="match status" value="1"/>
</dbReference>
<dbReference type="VEuPathDB" id="FungiDB:PCH_Pc12g12960"/>
<proteinExistence type="predicted"/>
<name>B6GZB2_PENRW</name>
<organism evidence="4 5">
    <name type="scientific">Penicillium rubens (strain ATCC 28089 / DSM 1075 / NRRL 1951 / Wisconsin 54-1255)</name>
    <name type="common">Penicillium chrysogenum</name>
    <dbReference type="NCBI Taxonomy" id="500485"/>
    <lineage>
        <taxon>Eukaryota</taxon>
        <taxon>Fungi</taxon>
        <taxon>Dikarya</taxon>
        <taxon>Ascomycota</taxon>
        <taxon>Pezizomycotina</taxon>
        <taxon>Eurotiomycetes</taxon>
        <taxon>Eurotiomycetidae</taxon>
        <taxon>Eurotiales</taxon>
        <taxon>Aspergillaceae</taxon>
        <taxon>Penicillium</taxon>
        <taxon>Penicillium chrysogenum species complex</taxon>
    </lineage>
</organism>
<dbReference type="EMBL" id="AM920427">
    <property type="protein sequence ID" value="CAP80923.1"/>
    <property type="molecule type" value="Genomic_DNA"/>
</dbReference>
<dbReference type="KEGG" id="pcs:N7525_001301"/>
<evidence type="ECO:0000256" key="1">
    <source>
        <dbReference type="ARBA" id="ARBA00004123"/>
    </source>
</evidence>
<evidence type="ECO:0000256" key="2">
    <source>
        <dbReference type="ARBA" id="ARBA00023242"/>
    </source>
</evidence>
<dbReference type="OrthoDB" id="5130013at2759"/>
<dbReference type="Pfam" id="PF11951">
    <property type="entry name" value="Fungal_trans_2"/>
    <property type="match status" value="1"/>
</dbReference>
<dbReference type="GO" id="GO:0003700">
    <property type="term" value="F:DNA-binding transcription factor activity"/>
    <property type="evidence" value="ECO:0007669"/>
    <property type="project" value="TreeGrafter"/>
</dbReference>
<evidence type="ECO:0000256" key="3">
    <source>
        <dbReference type="SAM" id="MobiDB-lite"/>
    </source>
</evidence>
<comment type="subcellular location">
    <subcellularLocation>
        <location evidence="1">Nucleus</location>
    </subcellularLocation>
</comment>
<gene>
    <name evidence="4" type="ORF">Pc12g12960</name>
    <name evidence="4" type="ORF">PCH_Pc12g12960</name>
</gene>
<sequence>MSKRSCIYWHESTKLSFQNLCRQLPRSCGVDQGPAIADGQMGNNFVHPCHSLHPPPDPWQCQIYRQIMRKSQNNALRLSLDVGLVETVESNATKNTLTVGGASGMGWSQTPGGRSHRRQLRSPLPDADHGLSSAAVTALLVELDGCSADDCAQQRGPFSVFSVSSSPEMQDSGHPNLPNLEDAQRISLDLINSSVGDRDSELAASPRATSGELSSAVAPSTSGFHEDSCPVLPMSNNRVDDISINAIPHVLNHKKPPNKLSGQSNHGRSVSNIQRHGTEISLWDSMSPLVFPRPETELVHHWVVFLSGNMLLIDTPDNACRTVFLPLALKGLDASPTEPNIHLSIFHAICASSAFSLSHLRHDARYHSIAVHHDQLALRHLRGSLQRASCLDEPTLAAVLTCITAEAMSGRRSRWRAHVSGCLRLLENEVHGDWIRSPTAAKLIQSYLSLSSLCSLPVPGRLMSLLNGPSHLHNYLERSHGVTTPLVQCLAQITSLVESRTPLSIEELDRLELQLYLNFPSLSNPDAAGSIIVQHALNSFYYATIVYFRRSLRGAALYDVQDLIEKAIQELESVDALTRDKGGCPYNWASFVVAADCERPDLQDRMLAFFHRKSRHGIQSINVLCEIVQTLWNRRAAAGPHVDIQWQDIAREADFDFMLV</sequence>
<dbReference type="GeneID" id="8317419"/>
<dbReference type="BioCyc" id="PCHR:PC12G12960-MONOMER"/>
<dbReference type="eggNOG" id="ENOG502T69J">
    <property type="taxonomic scope" value="Eukaryota"/>
</dbReference>
<evidence type="ECO:0000313" key="5">
    <source>
        <dbReference type="Proteomes" id="UP000000724"/>
    </source>
</evidence>
<dbReference type="GO" id="GO:0005634">
    <property type="term" value="C:nucleus"/>
    <property type="evidence" value="ECO:0007669"/>
    <property type="project" value="UniProtKB-SubCell"/>
</dbReference>
<evidence type="ECO:0000313" key="4">
    <source>
        <dbReference type="EMBL" id="CAP80923.1"/>
    </source>
</evidence>
<dbReference type="InterPro" id="IPR021858">
    <property type="entry name" value="Fun_TF"/>
</dbReference>
<protein>
    <submittedName>
        <fullName evidence="4">Pc12g12960 protein</fullName>
    </submittedName>
</protein>
<dbReference type="Proteomes" id="UP000000724">
    <property type="component" value="Contig Pc00c12"/>
</dbReference>
<feature type="compositionally biased region" description="Polar residues" evidence="3">
    <location>
        <begin position="207"/>
        <end position="223"/>
    </location>
</feature>
<feature type="region of interest" description="Disordered" evidence="3">
    <location>
        <begin position="96"/>
        <end position="123"/>
    </location>
</feature>
<dbReference type="GO" id="GO:0000976">
    <property type="term" value="F:transcription cis-regulatory region binding"/>
    <property type="evidence" value="ECO:0007669"/>
    <property type="project" value="TreeGrafter"/>
</dbReference>
<keyword evidence="2" id="KW-0539">Nucleus</keyword>
<feature type="region of interest" description="Disordered" evidence="3">
    <location>
        <begin position="197"/>
        <end position="229"/>
    </location>
</feature>
<accession>B6GZB2</accession>
<dbReference type="PANTHER" id="PTHR37534">
    <property type="entry name" value="TRANSCRIPTIONAL ACTIVATOR PROTEIN UGA3"/>
    <property type="match status" value="1"/>
</dbReference>
<dbReference type="AlphaFoldDB" id="B6GZB2"/>